<organism evidence="1 2">
    <name type="scientific">Alcanivorax dieselolei (strain DSM 16502 / CGMCC 1.3690 / MCCC 1A00001 / B-5)</name>
    <name type="common">Alloalcanivorax dieselolei</name>
    <dbReference type="NCBI Taxonomy" id="930169"/>
    <lineage>
        <taxon>Bacteria</taxon>
        <taxon>Pseudomonadati</taxon>
        <taxon>Pseudomonadota</taxon>
        <taxon>Gammaproteobacteria</taxon>
        <taxon>Oceanospirillales</taxon>
        <taxon>Alcanivoracaceae</taxon>
        <taxon>Alloalcanivorax</taxon>
    </lineage>
</organism>
<dbReference type="PATRIC" id="fig|930169.3.peg.3505"/>
<accession>K0CJE0</accession>
<keyword evidence="2" id="KW-1185">Reference proteome</keyword>
<dbReference type="PIRSF" id="PIRSF028744">
    <property type="entry name" value="Addict_mod_HI1419"/>
    <property type="match status" value="1"/>
</dbReference>
<evidence type="ECO:0000313" key="1">
    <source>
        <dbReference type="EMBL" id="AFT71817.1"/>
    </source>
</evidence>
<proteinExistence type="predicted"/>
<evidence type="ECO:0000313" key="2">
    <source>
        <dbReference type="Proteomes" id="UP000006286"/>
    </source>
</evidence>
<dbReference type="InterPro" id="IPR014056">
    <property type="entry name" value="TypeIITA-like_toxin_pred"/>
</dbReference>
<protein>
    <recommendedName>
        <fullName evidence="3">Addiction module killer protein</fullName>
    </recommendedName>
</protein>
<dbReference type="STRING" id="930169.B5T_03551"/>
<evidence type="ECO:0008006" key="3">
    <source>
        <dbReference type="Google" id="ProtNLM"/>
    </source>
</evidence>
<dbReference type="OrthoDB" id="9800258at2"/>
<dbReference type="PANTHER" id="PTHR41791:SF1">
    <property type="entry name" value="SSL7039 PROTEIN"/>
    <property type="match status" value="1"/>
</dbReference>
<dbReference type="Proteomes" id="UP000006286">
    <property type="component" value="Chromosome"/>
</dbReference>
<dbReference type="KEGG" id="adi:B5T_03551"/>
<reference evidence="1 2" key="1">
    <citation type="journal article" date="2012" name="J. Bacteriol.">
        <title>Complete genome sequence of Alcanivorax dieselolei type strain B5.</title>
        <authorList>
            <person name="Lai Q."/>
            <person name="Li W."/>
            <person name="Shao Z."/>
        </authorList>
    </citation>
    <scope>NUCLEOTIDE SEQUENCE [LARGE SCALE GENOMIC DNA]</scope>
    <source>
        <strain evidence="2">DSM 16502 / CGMCC 1.3690 / B-5</strain>
    </source>
</reference>
<dbReference type="eggNOG" id="COG3657">
    <property type="taxonomic scope" value="Bacteria"/>
</dbReference>
<dbReference type="AlphaFoldDB" id="K0CJE0"/>
<dbReference type="EMBL" id="CP003466">
    <property type="protein sequence ID" value="AFT71817.1"/>
    <property type="molecule type" value="Genomic_DNA"/>
</dbReference>
<dbReference type="InterPro" id="IPR009241">
    <property type="entry name" value="HigB-like"/>
</dbReference>
<gene>
    <name evidence="1" type="ordered locus">B5T_03551</name>
</gene>
<dbReference type="NCBIfam" id="TIGR02683">
    <property type="entry name" value="upstrm_HI1419"/>
    <property type="match status" value="1"/>
</dbReference>
<sequence>MKTILTTPEFDDWLQRLRDKQGKAKINARIRRLSLGNPGDIEPVGSGISELRIHYGPGYRVYLMARGLEIIVLLVGGDKKTQSKDIKAAKALAKQYQEDL</sequence>
<name>K0CJE0_ALCDB</name>
<dbReference type="HOGENOM" id="CLU_152445_0_1_6"/>
<dbReference type="Pfam" id="PF05973">
    <property type="entry name" value="Gp49"/>
    <property type="match status" value="1"/>
</dbReference>
<dbReference type="PANTHER" id="PTHR41791">
    <property type="entry name" value="SSL7039 PROTEIN"/>
    <property type="match status" value="1"/>
</dbReference>